<keyword evidence="2" id="KW-0805">Transcription regulation</keyword>
<dbReference type="Pfam" id="PF00126">
    <property type="entry name" value="HTH_1"/>
    <property type="match status" value="1"/>
</dbReference>
<dbReference type="CDD" id="cd08422">
    <property type="entry name" value="PBP2_CrgA_like"/>
    <property type="match status" value="1"/>
</dbReference>
<organism evidence="6 7">
    <name type="scientific">Tranquillimonas rosea</name>
    <dbReference type="NCBI Taxonomy" id="641238"/>
    <lineage>
        <taxon>Bacteria</taxon>
        <taxon>Pseudomonadati</taxon>
        <taxon>Pseudomonadota</taxon>
        <taxon>Alphaproteobacteria</taxon>
        <taxon>Rhodobacterales</taxon>
        <taxon>Roseobacteraceae</taxon>
        <taxon>Tranquillimonas</taxon>
    </lineage>
</organism>
<dbReference type="RefSeq" id="WP_092688697.1">
    <property type="nucleotide sequence ID" value="NZ_FOGU01000002.1"/>
</dbReference>
<dbReference type="STRING" id="641238.SAMN04490244_102167"/>
<evidence type="ECO:0000256" key="3">
    <source>
        <dbReference type="ARBA" id="ARBA00023125"/>
    </source>
</evidence>
<evidence type="ECO:0000256" key="2">
    <source>
        <dbReference type="ARBA" id="ARBA00023015"/>
    </source>
</evidence>
<evidence type="ECO:0000313" key="6">
    <source>
        <dbReference type="EMBL" id="SER68960.1"/>
    </source>
</evidence>
<gene>
    <name evidence="6" type="ORF">SAMN04490244_102167</name>
</gene>
<proteinExistence type="inferred from homology"/>
<dbReference type="PANTHER" id="PTHR30537:SF5">
    <property type="entry name" value="HTH-TYPE TRANSCRIPTIONAL ACTIVATOR TTDR-RELATED"/>
    <property type="match status" value="1"/>
</dbReference>
<dbReference type="FunFam" id="1.10.10.10:FF:000001">
    <property type="entry name" value="LysR family transcriptional regulator"/>
    <property type="match status" value="1"/>
</dbReference>
<feature type="domain" description="HTH lysR-type" evidence="5">
    <location>
        <begin position="5"/>
        <end position="62"/>
    </location>
</feature>
<protein>
    <submittedName>
        <fullName evidence="6">DNA-binding transcriptional regulator, LysR family</fullName>
    </submittedName>
</protein>
<keyword evidence="7" id="KW-1185">Reference proteome</keyword>
<dbReference type="InterPro" id="IPR036388">
    <property type="entry name" value="WH-like_DNA-bd_sf"/>
</dbReference>
<dbReference type="EMBL" id="FOGU01000002">
    <property type="protein sequence ID" value="SER68960.1"/>
    <property type="molecule type" value="Genomic_DNA"/>
</dbReference>
<keyword evidence="3 6" id="KW-0238">DNA-binding</keyword>
<dbReference type="InterPro" id="IPR058163">
    <property type="entry name" value="LysR-type_TF_proteobact-type"/>
</dbReference>
<dbReference type="AlphaFoldDB" id="A0A1H9R8G4"/>
<dbReference type="GO" id="GO:0003677">
    <property type="term" value="F:DNA binding"/>
    <property type="evidence" value="ECO:0007669"/>
    <property type="project" value="UniProtKB-KW"/>
</dbReference>
<dbReference type="InterPro" id="IPR000847">
    <property type="entry name" value="LysR_HTH_N"/>
</dbReference>
<accession>A0A1H9R8G4</accession>
<dbReference type="OrthoDB" id="9812435at2"/>
<dbReference type="Gene3D" id="3.40.190.290">
    <property type="match status" value="1"/>
</dbReference>
<sequence length="302" mass="33323">MDDEIDLVALKVFRSVVRAGSFSAAARLLQVPKSTVSKRVRDLETALDVRLVERTTRRMRVTPEGDLLAHRADRLLHEAETIRRDIGLSNREPVGHLRIAAPSFYGIYVLGRVAALCRERHPDLTLEFVFLDRLPDLLEEGFDGAITYGPLADSDLVVRTLTRGQTVPVAAPSVVSGGQPATPDKLSELPAITLGPRRNHWVFERGSTTRGVDVIGVMTFGSPLSCRDAALAGGGVAMLPEFLTRDDIAAGRLLRLLPEWDAAKREILFVYPSPQSVTARLRAFLDVLIETTAAYHRQNKRD</sequence>
<dbReference type="Proteomes" id="UP000198885">
    <property type="component" value="Unassembled WGS sequence"/>
</dbReference>
<reference evidence="6 7" key="1">
    <citation type="submission" date="2016-10" db="EMBL/GenBank/DDBJ databases">
        <authorList>
            <person name="de Groot N.N."/>
        </authorList>
    </citation>
    <scope>NUCLEOTIDE SEQUENCE [LARGE SCALE GENOMIC DNA]</scope>
    <source>
        <strain evidence="6 7">DSM 23042</strain>
    </source>
</reference>
<evidence type="ECO:0000259" key="5">
    <source>
        <dbReference type="PROSITE" id="PS50931"/>
    </source>
</evidence>
<dbReference type="InterPro" id="IPR005119">
    <property type="entry name" value="LysR_subst-bd"/>
</dbReference>
<dbReference type="SUPFAM" id="SSF53850">
    <property type="entry name" value="Periplasmic binding protein-like II"/>
    <property type="match status" value="1"/>
</dbReference>
<evidence type="ECO:0000256" key="1">
    <source>
        <dbReference type="ARBA" id="ARBA00009437"/>
    </source>
</evidence>
<dbReference type="PROSITE" id="PS50931">
    <property type="entry name" value="HTH_LYSR"/>
    <property type="match status" value="1"/>
</dbReference>
<dbReference type="InterPro" id="IPR036390">
    <property type="entry name" value="WH_DNA-bd_sf"/>
</dbReference>
<dbReference type="SUPFAM" id="SSF46785">
    <property type="entry name" value="Winged helix' DNA-binding domain"/>
    <property type="match status" value="1"/>
</dbReference>
<evidence type="ECO:0000256" key="4">
    <source>
        <dbReference type="ARBA" id="ARBA00023163"/>
    </source>
</evidence>
<dbReference type="GO" id="GO:0003700">
    <property type="term" value="F:DNA-binding transcription factor activity"/>
    <property type="evidence" value="ECO:0007669"/>
    <property type="project" value="InterPro"/>
</dbReference>
<evidence type="ECO:0000313" key="7">
    <source>
        <dbReference type="Proteomes" id="UP000198885"/>
    </source>
</evidence>
<dbReference type="Pfam" id="PF03466">
    <property type="entry name" value="LysR_substrate"/>
    <property type="match status" value="1"/>
</dbReference>
<name>A0A1H9R8G4_9RHOB</name>
<dbReference type="PANTHER" id="PTHR30537">
    <property type="entry name" value="HTH-TYPE TRANSCRIPTIONAL REGULATOR"/>
    <property type="match status" value="1"/>
</dbReference>
<keyword evidence="4" id="KW-0804">Transcription</keyword>
<comment type="similarity">
    <text evidence="1">Belongs to the LysR transcriptional regulatory family.</text>
</comment>
<dbReference type="Gene3D" id="1.10.10.10">
    <property type="entry name" value="Winged helix-like DNA-binding domain superfamily/Winged helix DNA-binding domain"/>
    <property type="match status" value="1"/>
</dbReference>